<reference evidence="2" key="1">
    <citation type="submission" date="2023-07" db="EMBL/GenBank/DDBJ databases">
        <title>Black Yeasts Isolated from many extreme environments.</title>
        <authorList>
            <person name="Coleine C."/>
            <person name="Stajich J.E."/>
            <person name="Selbmann L."/>
        </authorList>
    </citation>
    <scope>NUCLEOTIDE SEQUENCE</scope>
    <source>
        <strain evidence="2">CCFEE 5485</strain>
    </source>
</reference>
<dbReference type="Proteomes" id="UP001274830">
    <property type="component" value="Unassembled WGS sequence"/>
</dbReference>
<proteinExistence type="inferred from homology"/>
<dbReference type="GO" id="GO:0005737">
    <property type="term" value="C:cytoplasm"/>
    <property type="evidence" value="ECO:0007669"/>
    <property type="project" value="TreeGrafter"/>
</dbReference>
<dbReference type="Gene3D" id="3.40.50.720">
    <property type="entry name" value="NAD(P)-binding Rossmann-like Domain"/>
    <property type="match status" value="1"/>
</dbReference>
<dbReference type="InterPro" id="IPR002347">
    <property type="entry name" value="SDR_fam"/>
</dbReference>
<dbReference type="GO" id="GO:0016491">
    <property type="term" value="F:oxidoreductase activity"/>
    <property type="evidence" value="ECO:0007669"/>
    <property type="project" value="TreeGrafter"/>
</dbReference>
<gene>
    <name evidence="2" type="ORF">LTR78_006862</name>
</gene>
<evidence type="ECO:0000313" key="3">
    <source>
        <dbReference type="Proteomes" id="UP001274830"/>
    </source>
</evidence>
<dbReference type="AlphaFoldDB" id="A0AAE0WKD0"/>
<accession>A0AAE0WKD0</accession>
<dbReference type="CDD" id="cd05325">
    <property type="entry name" value="carb_red_sniffer_like_SDR_c"/>
    <property type="match status" value="1"/>
</dbReference>
<dbReference type="PANTHER" id="PTHR43544:SF26">
    <property type="entry name" value="SHORT CHAIN DEHYDROGENASE_REDUCTASE FAMILY OXIDOREDUCTASE (JCVI)"/>
    <property type="match status" value="1"/>
</dbReference>
<dbReference type="PRINTS" id="PR00081">
    <property type="entry name" value="GDHRDH"/>
</dbReference>
<dbReference type="Pfam" id="PF00106">
    <property type="entry name" value="adh_short"/>
    <property type="match status" value="1"/>
</dbReference>
<dbReference type="EMBL" id="JAUTXT010000026">
    <property type="protein sequence ID" value="KAK3673317.1"/>
    <property type="molecule type" value="Genomic_DNA"/>
</dbReference>
<evidence type="ECO:0000313" key="2">
    <source>
        <dbReference type="EMBL" id="KAK3673317.1"/>
    </source>
</evidence>
<protein>
    <recommendedName>
        <fullName evidence="4">NAD(P)-binding protein</fullName>
    </recommendedName>
</protein>
<keyword evidence="3" id="KW-1185">Reference proteome</keyword>
<evidence type="ECO:0008006" key="4">
    <source>
        <dbReference type="Google" id="ProtNLM"/>
    </source>
</evidence>
<dbReference type="InterPro" id="IPR036291">
    <property type="entry name" value="NAD(P)-bd_dom_sf"/>
</dbReference>
<comment type="caution">
    <text evidence="2">The sequence shown here is derived from an EMBL/GenBank/DDBJ whole genome shotgun (WGS) entry which is preliminary data.</text>
</comment>
<sequence>MPHSEHSDSESSDTPMDAILPTTSETIYFVTGANRGLGLGFSRVLLSRPNTCLIAAVRDPSKAYDLWNLPKAENSRLIIVKIDGNIDSDPQTAVDTLRQSYDINHLDVVIANAGIEQWFGPTTNIPLSELRTHFEVNALSPLALFQATYHLLFASPTKSPKFVPISSRLGSMTELAKVQNPAAAYGASKAMLHYLTCRMHYENEASGLVAFPMSPGFVQTDLGNAGARKAGMKKAVFTVEQSVEGMMKTIDNATREKHGGTFQSWDGTTFEW</sequence>
<organism evidence="2 3">
    <name type="scientific">Recurvomyces mirabilis</name>
    <dbReference type="NCBI Taxonomy" id="574656"/>
    <lineage>
        <taxon>Eukaryota</taxon>
        <taxon>Fungi</taxon>
        <taxon>Dikarya</taxon>
        <taxon>Ascomycota</taxon>
        <taxon>Pezizomycotina</taxon>
        <taxon>Dothideomycetes</taxon>
        <taxon>Dothideomycetidae</taxon>
        <taxon>Mycosphaerellales</taxon>
        <taxon>Teratosphaeriaceae</taxon>
        <taxon>Recurvomyces</taxon>
    </lineage>
</organism>
<dbReference type="SUPFAM" id="SSF51735">
    <property type="entry name" value="NAD(P)-binding Rossmann-fold domains"/>
    <property type="match status" value="1"/>
</dbReference>
<dbReference type="PANTHER" id="PTHR43544">
    <property type="entry name" value="SHORT-CHAIN DEHYDROGENASE/REDUCTASE"/>
    <property type="match status" value="1"/>
</dbReference>
<dbReference type="InterPro" id="IPR051468">
    <property type="entry name" value="Fungal_SecMetab_SDRs"/>
</dbReference>
<name>A0AAE0WKD0_9PEZI</name>
<evidence type="ECO:0000256" key="1">
    <source>
        <dbReference type="ARBA" id="ARBA00006484"/>
    </source>
</evidence>
<comment type="similarity">
    <text evidence="1">Belongs to the short-chain dehydrogenases/reductases (SDR) family.</text>
</comment>